<dbReference type="PANTHER" id="PTHR43553">
    <property type="entry name" value="HEAVY METAL TRANSPORTER"/>
    <property type="match status" value="1"/>
</dbReference>
<keyword evidence="7" id="KW-1185">Reference proteome</keyword>
<organism evidence="6 7">
    <name type="scientific">Saccharibacillus endophyticus</name>
    <dbReference type="NCBI Taxonomy" id="2060666"/>
    <lineage>
        <taxon>Bacteria</taxon>
        <taxon>Bacillati</taxon>
        <taxon>Bacillota</taxon>
        <taxon>Bacilli</taxon>
        <taxon>Bacillales</taxon>
        <taxon>Paenibacillaceae</taxon>
        <taxon>Saccharibacillus</taxon>
    </lineage>
</organism>
<keyword evidence="3" id="KW-0547">Nucleotide-binding</keyword>
<dbReference type="Pfam" id="PF00005">
    <property type="entry name" value="ABC_tran"/>
    <property type="match status" value="1"/>
</dbReference>
<evidence type="ECO:0000256" key="4">
    <source>
        <dbReference type="ARBA" id="ARBA00022840"/>
    </source>
</evidence>
<evidence type="ECO:0000313" key="7">
    <source>
        <dbReference type="Proteomes" id="UP000605427"/>
    </source>
</evidence>
<evidence type="ECO:0000256" key="2">
    <source>
        <dbReference type="ARBA" id="ARBA00022448"/>
    </source>
</evidence>
<keyword evidence="4" id="KW-0067">ATP-binding</keyword>
<dbReference type="EMBL" id="BMDD01000001">
    <property type="protein sequence ID" value="GGH72857.1"/>
    <property type="molecule type" value="Genomic_DNA"/>
</dbReference>
<feature type="domain" description="ABC transporter" evidence="5">
    <location>
        <begin position="3"/>
        <end position="48"/>
    </location>
</feature>
<evidence type="ECO:0000256" key="3">
    <source>
        <dbReference type="ARBA" id="ARBA00022741"/>
    </source>
</evidence>
<dbReference type="InterPro" id="IPR027417">
    <property type="entry name" value="P-loop_NTPase"/>
</dbReference>
<keyword evidence="2" id="KW-0813">Transport</keyword>
<proteinExistence type="inferred from homology"/>
<name>A0ABQ1ZP86_9BACL</name>
<comment type="caution">
    <text evidence="6">The sequence shown here is derived from an EMBL/GenBank/DDBJ whole genome shotgun (WGS) entry which is preliminary data.</text>
</comment>
<reference evidence="7" key="1">
    <citation type="journal article" date="2019" name="Int. J. Syst. Evol. Microbiol.">
        <title>The Global Catalogue of Microorganisms (GCM) 10K type strain sequencing project: providing services to taxonomists for standard genome sequencing and annotation.</title>
        <authorList>
            <consortium name="The Broad Institute Genomics Platform"/>
            <consortium name="The Broad Institute Genome Sequencing Center for Infectious Disease"/>
            <person name="Wu L."/>
            <person name="Ma J."/>
        </authorList>
    </citation>
    <scope>NUCLEOTIDE SEQUENCE [LARGE SCALE GENOMIC DNA]</scope>
    <source>
        <strain evidence="7">CCM 8702</strain>
    </source>
</reference>
<dbReference type="SUPFAM" id="SSF52540">
    <property type="entry name" value="P-loop containing nucleoside triphosphate hydrolases"/>
    <property type="match status" value="1"/>
</dbReference>
<sequence>MNAESFLRELELWEVRDRHPAALSGGQKQRLAFAAGMMGQPDALILDELIYGLYGRSMRSVGILMLSAFWSDFESV</sequence>
<evidence type="ECO:0000313" key="6">
    <source>
        <dbReference type="EMBL" id="GGH72857.1"/>
    </source>
</evidence>
<dbReference type="InterPro" id="IPR003439">
    <property type="entry name" value="ABC_transporter-like_ATP-bd"/>
</dbReference>
<dbReference type="InterPro" id="IPR050095">
    <property type="entry name" value="ECF_ABC_transporter_ATP-bd"/>
</dbReference>
<evidence type="ECO:0000259" key="5">
    <source>
        <dbReference type="Pfam" id="PF00005"/>
    </source>
</evidence>
<protein>
    <recommendedName>
        <fullName evidence="5">ABC transporter domain-containing protein</fullName>
    </recommendedName>
</protein>
<accession>A0ABQ1ZP86</accession>
<dbReference type="Gene3D" id="3.40.50.300">
    <property type="entry name" value="P-loop containing nucleotide triphosphate hydrolases"/>
    <property type="match status" value="1"/>
</dbReference>
<dbReference type="Proteomes" id="UP000605427">
    <property type="component" value="Unassembled WGS sequence"/>
</dbReference>
<comment type="similarity">
    <text evidence="1">Belongs to the ABC transporter superfamily.</text>
</comment>
<evidence type="ECO:0000256" key="1">
    <source>
        <dbReference type="ARBA" id="ARBA00005417"/>
    </source>
</evidence>
<dbReference type="RefSeq" id="WP_229714070.1">
    <property type="nucleotide sequence ID" value="NZ_BMDD01000001.1"/>
</dbReference>
<gene>
    <name evidence="6" type="ORF">GCM10007362_11400</name>
</gene>